<dbReference type="AlphaFoldDB" id="A0A840AI50"/>
<sequence>MPLSPPGRSPRVSIIIPVYNGTNYMRAAINSALAQDYANTEVIVVNDGSRDEGATEAVALSYGERIRYIAKPNGGVASALNAGIAAMTGDVFCWLSHDDTHLPHKTSRQVAIWQAAGCPDEVYFSDYRLIDAAGTHITDVRLDHAMLEAKPLYALLRGSIHGCSIFVPRRLFERVGVFDKGLPTTQDYDLWHRMIRGHRFRHIPEVLIESRWHDEQGSKKIDHVVEATAMWTRFVEGLTEAEMTVLEGSPFLFLSRMARFMADNKLPDAGRRFEAMAEEVVARTLVSVVIPCFNAPDMTVSAILSAAEQTHPHVEVIVVDDGSTEDMAPVEAAVAALGPRGRFLRQPNAGPAAARNAGWAVAQGRYVAFLDADDLFLPEKITRQLRFMEVEGLALSHTSYMRFDLPSGSFTRMDSGVGNRFPAIIGSCGIATPTVMLRRALREDGFVFPDTLRVGEDVLLWLRVGSRHPLAGLDEALTVVRTSGSSNAYDPAKLRRGVAGILAGVREDPELARHRAQVDQLEAFLTSLESKEAAHA</sequence>
<proteinExistence type="predicted"/>
<evidence type="ECO:0000313" key="3">
    <source>
        <dbReference type="Proteomes" id="UP000553193"/>
    </source>
</evidence>
<gene>
    <name evidence="2" type="ORF">GGQ83_003702</name>
</gene>
<reference evidence="2 3" key="1">
    <citation type="submission" date="2020-08" db="EMBL/GenBank/DDBJ databases">
        <title>Genomic Encyclopedia of Type Strains, Phase IV (KMG-IV): sequencing the most valuable type-strain genomes for metagenomic binning, comparative biology and taxonomic classification.</title>
        <authorList>
            <person name="Goeker M."/>
        </authorList>
    </citation>
    <scope>NUCLEOTIDE SEQUENCE [LARGE SCALE GENOMIC DNA]</scope>
    <source>
        <strain evidence="2 3">DSM 19979</strain>
    </source>
</reference>
<dbReference type="Gene3D" id="3.90.550.10">
    <property type="entry name" value="Spore Coat Polysaccharide Biosynthesis Protein SpsA, Chain A"/>
    <property type="match status" value="2"/>
</dbReference>
<evidence type="ECO:0000259" key="1">
    <source>
        <dbReference type="Pfam" id="PF00535"/>
    </source>
</evidence>
<dbReference type="InterPro" id="IPR001173">
    <property type="entry name" value="Glyco_trans_2-like"/>
</dbReference>
<organism evidence="2 3">
    <name type="scientific">Roseococcus suduntuyensis</name>
    <dbReference type="NCBI Taxonomy" id="455361"/>
    <lineage>
        <taxon>Bacteria</taxon>
        <taxon>Pseudomonadati</taxon>
        <taxon>Pseudomonadota</taxon>
        <taxon>Alphaproteobacteria</taxon>
        <taxon>Acetobacterales</taxon>
        <taxon>Roseomonadaceae</taxon>
        <taxon>Roseococcus</taxon>
    </lineage>
</organism>
<dbReference type="CDD" id="cd00761">
    <property type="entry name" value="Glyco_tranf_GTA_type"/>
    <property type="match status" value="1"/>
</dbReference>
<feature type="domain" description="Glycosyltransferase 2-like" evidence="1">
    <location>
        <begin position="13"/>
        <end position="117"/>
    </location>
</feature>
<dbReference type="RefSeq" id="WP_184386461.1">
    <property type="nucleotide sequence ID" value="NZ_JACIDJ010000009.1"/>
</dbReference>
<dbReference type="Pfam" id="PF00535">
    <property type="entry name" value="Glycos_transf_2"/>
    <property type="match status" value="2"/>
</dbReference>
<comment type="caution">
    <text evidence="2">The sequence shown here is derived from an EMBL/GenBank/DDBJ whole genome shotgun (WGS) entry which is preliminary data.</text>
</comment>
<name>A0A840AI50_9PROT</name>
<dbReference type="GO" id="GO:0016758">
    <property type="term" value="F:hexosyltransferase activity"/>
    <property type="evidence" value="ECO:0007669"/>
    <property type="project" value="UniProtKB-ARBA"/>
</dbReference>
<dbReference type="PANTHER" id="PTHR22916">
    <property type="entry name" value="GLYCOSYLTRANSFERASE"/>
    <property type="match status" value="1"/>
</dbReference>
<dbReference type="Proteomes" id="UP000553193">
    <property type="component" value="Unassembled WGS sequence"/>
</dbReference>
<dbReference type="EMBL" id="JACIDJ010000009">
    <property type="protein sequence ID" value="MBB3900226.1"/>
    <property type="molecule type" value="Genomic_DNA"/>
</dbReference>
<evidence type="ECO:0000313" key="2">
    <source>
        <dbReference type="EMBL" id="MBB3900226.1"/>
    </source>
</evidence>
<dbReference type="PANTHER" id="PTHR22916:SF3">
    <property type="entry name" value="UDP-GLCNAC:BETAGAL BETA-1,3-N-ACETYLGLUCOSAMINYLTRANSFERASE-LIKE PROTEIN 1"/>
    <property type="match status" value="1"/>
</dbReference>
<protein>
    <recommendedName>
        <fullName evidence="1">Glycosyltransferase 2-like domain-containing protein</fullName>
    </recommendedName>
</protein>
<dbReference type="SUPFAM" id="SSF53448">
    <property type="entry name" value="Nucleotide-diphospho-sugar transferases"/>
    <property type="match status" value="2"/>
</dbReference>
<feature type="domain" description="Glycosyltransferase 2-like" evidence="1">
    <location>
        <begin position="287"/>
        <end position="414"/>
    </location>
</feature>
<accession>A0A840AI50</accession>
<dbReference type="InterPro" id="IPR029044">
    <property type="entry name" value="Nucleotide-diphossugar_trans"/>
</dbReference>
<keyword evidence="3" id="KW-1185">Reference proteome</keyword>